<gene>
    <name evidence="1" type="ORF">NEZAVI_LOCUS15298</name>
</gene>
<name>A0A9P0MUH3_NEZVI</name>
<dbReference type="EMBL" id="OV725083">
    <property type="protein sequence ID" value="CAH1407619.1"/>
    <property type="molecule type" value="Genomic_DNA"/>
</dbReference>
<evidence type="ECO:0000313" key="1">
    <source>
        <dbReference type="EMBL" id="CAH1407619.1"/>
    </source>
</evidence>
<dbReference type="Proteomes" id="UP001152798">
    <property type="component" value="Chromosome 7"/>
</dbReference>
<proteinExistence type="predicted"/>
<reference evidence="1" key="1">
    <citation type="submission" date="2022-01" db="EMBL/GenBank/DDBJ databases">
        <authorList>
            <person name="King R."/>
        </authorList>
    </citation>
    <scope>NUCLEOTIDE SEQUENCE</scope>
</reference>
<organism evidence="1 2">
    <name type="scientific">Nezara viridula</name>
    <name type="common">Southern green stink bug</name>
    <name type="synonym">Cimex viridulus</name>
    <dbReference type="NCBI Taxonomy" id="85310"/>
    <lineage>
        <taxon>Eukaryota</taxon>
        <taxon>Metazoa</taxon>
        <taxon>Ecdysozoa</taxon>
        <taxon>Arthropoda</taxon>
        <taxon>Hexapoda</taxon>
        <taxon>Insecta</taxon>
        <taxon>Pterygota</taxon>
        <taxon>Neoptera</taxon>
        <taxon>Paraneoptera</taxon>
        <taxon>Hemiptera</taxon>
        <taxon>Heteroptera</taxon>
        <taxon>Panheteroptera</taxon>
        <taxon>Pentatomomorpha</taxon>
        <taxon>Pentatomoidea</taxon>
        <taxon>Pentatomidae</taxon>
        <taxon>Pentatominae</taxon>
        <taxon>Nezara</taxon>
    </lineage>
</organism>
<protein>
    <submittedName>
        <fullName evidence="1">Uncharacterized protein</fullName>
    </submittedName>
</protein>
<accession>A0A9P0MUH3</accession>
<sequence length="132" mass="14491">MYQKVFGRDSGTCGARGGHAKGVLFVPQIDSSDLNTIANVLKTSSIAEVSRTPLRLCHPFCRILKGKPQTYGMTPWTALRNNVLPRSEVLGYCLQLLGNGGYPLLSLDPLLQCIYGRTGKFPPIEVPASWKR</sequence>
<evidence type="ECO:0000313" key="2">
    <source>
        <dbReference type="Proteomes" id="UP001152798"/>
    </source>
</evidence>
<dbReference type="AlphaFoldDB" id="A0A9P0MUH3"/>
<keyword evidence="2" id="KW-1185">Reference proteome</keyword>